<dbReference type="PIRSF" id="PIRSF039102">
    <property type="entry name" value="Ddl/VanB"/>
    <property type="match status" value="1"/>
</dbReference>
<evidence type="ECO:0000256" key="3">
    <source>
        <dbReference type="ARBA" id="ARBA00004496"/>
    </source>
</evidence>
<reference evidence="23 24" key="1">
    <citation type="submission" date="2015-11" db="EMBL/GenBank/DDBJ databases">
        <authorList>
            <person name="Zhang Y."/>
            <person name="Guo Z."/>
        </authorList>
    </citation>
    <scope>NUCLEOTIDE SEQUENCE [LARGE SCALE GENOMIC DNA]</scope>
    <source>
        <strain evidence="23 24">KCTC 32221</strain>
    </source>
</reference>
<protein>
    <recommendedName>
        <fullName evidence="6 18">D-alanine--D-alanine ligase</fullName>
        <ecNumber evidence="6 18">6.3.2.4</ecNumber>
    </recommendedName>
    <alternativeName>
        <fullName evidence="18">D-Ala-D-Ala ligase</fullName>
    </alternativeName>
    <alternativeName>
        <fullName evidence="18">D-alanylalanine synthetase</fullName>
    </alternativeName>
</protein>
<evidence type="ECO:0000256" key="16">
    <source>
        <dbReference type="ARBA" id="ARBA00023316"/>
    </source>
</evidence>
<comment type="subcellular location">
    <subcellularLocation>
        <location evidence="3 18">Cytoplasm</location>
    </subcellularLocation>
</comment>
<keyword evidence="8 18" id="KW-0436">Ligase</keyword>
<feature type="binding site" evidence="20">
    <location>
        <position position="254"/>
    </location>
    <ligand>
        <name>Mg(2+)</name>
        <dbReference type="ChEBI" id="CHEBI:18420"/>
        <label>1</label>
    </ligand>
</feature>
<evidence type="ECO:0000256" key="8">
    <source>
        <dbReference type="ARBA" id="ARBA00022598"/>
    </source>
</evidence>
<organism evidence="23 24">
    <name type="scientific">Pseudohongiella spirulinae</name>
    <dbReference type="NCBI Taxonomy" id="1249552"/>
    <lineage>
        <taxon>Bacteria</taxon>
        <taxon>Pseudomonadati</taxon>
        <taxon>Pseudomonadota</taxon>
        <taxon>Gammaproteobacteria</taxon>
        <taxon>Pseudomonadales</taxon>
        <taxon>Pseudohongiellaceae</taxon>
        <taxon>Pseudohongiella</taxon>
    </lineage>
</organism>
<dbReference type="RefSeq" id="WP_058022372.1">
    <property type="nucleotide sequence ID" value="NZ_CP013189.1"/>
</dbReference>
<dbReference type="InterPro" id="IPR011761">
    <property type="entry name" value="ATP-grasp"/>
</dbReference>
<evidence type="ECO:0000256" key="5">
    <source>
        <dbReference type="ARBA" id="ARBA00010871"/>
    </source>
</evidence>
<dbReference type="EMBL" id="CP013189">
    <property type="protein sequence ID" value="ALO46928.1"/>
    <property type="molecule type" value="Genomic_DNA"/>
</dbReference>
<comment type="pathway">
    <text evidence="4 18">Cell wall biogenesis; peptidoglycan biosynthesis.</text>
</comment>
<dbReference type="UniPathway" id="UPA00219"/>
<dbReference type="Pfam" id="PF07478">
    <property type="entry name" value="Dala_Dala_lig_C"/>
    <property type="match status" value="1"/>
</dbReference>
<dbReference type="PROSITE" id="PS00843">
    <property type="entry name" value="DALA_DALA_LIGASE_1"/>
    <property type="match status" value="1"/>
</dbReference>
<dbReference type="GO" id="GO:0008360">
    <property type="term" value="P:regulation of cell shape"/>
    <property type="evidence" value="ECO:0007669"/>
    <property type="project" value="UniProtKB-KW"/>
</dbReference>
<feature type="active site" evidence="19">
    <location>
        <position position="278"/>
    </location>
</feature>
<keyword evidence="12 20" id="KW-0460">Magnesium</keyword>
<dbReference type="KEGG" id="pspi:PS2015_2293"/>
<evidence type="ECO:0000256" key="9">
    <source>
        <dbReference type="ARBA" id="ARBA00022723"/>
    </source>
</evidence>
<keyword evidence="16 18" id="KW-0961">Cell wall biogenesis/degradation</keyword>
<dbReference type="NCBIfam" id="TIGR01205">
    <property type="entry name" value="D_ala_D_alaTIGR"/>
    <property type="match status" value="1"/>
</dbReference>
<evidence type="ECO:0000256" key="7">
    <source>
        <dbReference type="ARBA" id="ARBA00022490"/>
    </source>
</evidence>
<dbReference type="FunFam" id="3.40.50.20:FF:000013">
    <property type="entry name" value="D-alanine--D-alanine ligase"/>
    <property type="match status" value="1"/>
</dbReference>
<evidence type="ECO:0000259" key="22">
    <source>
        <dbReference type="PROSITE" id="PS50975"/>
    </source>
</evidence>
<comment type="cofactor">
    <cofactor evidence="1">
        <name>Mn(2+)</name>
        <dbReference type="ChEBI" id="CHEBI:29035"/>
    </cofactor>
</comment>
<proteinExistence type="inferred from homology"/>
<dbReference type="FunFam" id="3.30.470.20:FF:000008">
    <property type="entry name" value="D-alanine--D-alanine ligase"/>
    <property type="match status" value="1"/>
</dbReference>
<evidence type="ECO:0000256" key="11">
    <source>
        <dbReference type="ARBA" id="ARBA00022840"/>
    </source>
</evidence>
<keyword evidence="7 18" id="KW-0963">Cytoplasm</keyword>
<feature type="domain" description="ATP-grasp" evidence="22">
    <location>
        <begin position="106"/>
        <end position="300"/>
    </location>
</feature>
<dbReference type="Pfam" id="PF01820">
    <property type="entry name" value="Dala_Dala_lig_N"/>
    <property type="match status" value="1"/>
</dbReference>
<dbReference type="PATRIC" id="fig|1249552.3.peg.2306"/>
<evidence type="ECO:0000256" key="1">
    <source>
        <dbReference type="ARBA" id="ARBA00001936"/>
    </source>
</evidence>
<comment type="similarity">
    <text evidence="5 18">Belongs to the D-alanine--D-alanine ligase family.</text>
</comment>
<evidence type="ECO:0000256" key="17">
    <source>
        <dbReference type="ARBA" id="ARBA00047614"/>
    </source>
</evidence>
<dbReference type="InterPro" id="IPR013815">
    <property type="entry name" value="ATP_grasp_subdomain_1"/>
</dbReference>
<feature type="binding site" evidence="20">
    <location>
        <position position="267"/>
    </location>
    <ligand>
        <name>Mg(2+)</name>
        <dbReference type="ChEBI" id="CHEBI:18420"/>
        <label>2</label>
    </ligand>
</feature>
<keyword evidence="15 20" id="KW-0464">Manganese</keyword>
<dbReference type="InterPro" id="IPR011127">
    <property type="entry name" value="Dala_Dala_lig_N"/>
</dbReference>
<comment type="function">
    <text evidence="2 18">Cell wall formation.</text>
</comment>
<dbReference type="GO" id="GO:0046872">
    <property type="term" value="F:metal ion binding"/>
    <property type="evidence" value="ECO:0007669"/>
    <property type="project" value="UniProtKB-KW"/>
</dbReference>
<accession>A0A0S2KF26</accession>
<keyword evidence="13 18" id="KW-0133">Cell shape</keyword>
<dbReference type="PROSITE" id="PS50975">
    <property type="entry name" value="ATP_GRASP"/>
    <property type="match status" value="1"/>
</dbReference>
<dbReference type="GO" id="GO:0005829">
    <property type="term" value="C:cytosol"/>
    <property type="evidence" value="ECO:0007669"/>
    <property type="project" value="TreeGrafter"/>
</dbReference>
<sequence length="306" mass="33110">MTALDRYGKVAVLMGGKSAEREISLMSGQAVLQGLLRAGVDAMGIDVDADLYDQLRALKIDRVFNMLHGRGGEDGTIQGFLETLGIPYTGSGVLASALAMDKMKTKLIWQSLGLPTPKSEFLTDGTNWTALAEDLGELVVKPSHEGSSIGMSMVSDANALEQAYLKARAFDTAVMAEQRIFGKEFTVPVINGEVYPAIQLHTSHEFYDFDAKYKANDTQYLCPAPLSATKAAELSALCMAAFDALGACGWGRVDVMQDKQERFWLLELNTVPGMTDHSLVPMSAAAKGISFEELVVNILQSSCDHE</sequence>
<dbReference type="Gene3D" id="3.30.470.20">
    <property type="entry name" value="ATP-grasp fold, B domain"/>
    <property type="match status" value="1"/>
</dbReference>
<evidence type="ECO:0000256" key="21">
    <source>
        <dbReference type="PROSITE-ProRule" id="PRU00409"/>
    </source>
</evidence>
<comment type="catalytic activity">
    <reaction evidence="17 18">
        <text>2 D-alanine + ATP = D-alanyl-D-alanine + ADP + phosphate + H(+)</text>
        <dbReference type="Rhea" id="RHEA:11224"/>
        <dbReference type="ChEBI" id="CHEBI:15378"/>
        <dbReference type="ChEBI" id="CHEBI:30616"/>
        <dbReference type="ChEBI" id="CHEBI:43474"/>
        <dbReference type="ChEBI" id="CHEBI:57416"/>
        <dbReference type="ChEBI" id="CHEBI:57822"/>
        <dbReference type="ChEBI" id="CHEBI:456216"/>
        <dbReference type="EC" id="6.3.2.4"/>
    </reaction>
</comment>
<dbReference type="HAMAP" id="MF_00047">
    <property type="entry name" value="Dala_Dala_lig"/>
    <property type="match status" value="1"/>
</dbReference>
<evidence type="ECO:0000256" key="6">
    <source>
        <dbReference type="ARBA" id="ARBA00012216"/>
    </source>
</evidence>
<dbReference type="STRING" id="1249552.PS2015_2293"/>
<dbReference type="GO" id="GO:0009252">
    <property type="term" value="P:peptidoglycan biosynthetic process"/>
    <property type="evidence" value="ECO:0007669"/>
    <property type="project" value="UniProtKB-UniRule"/>
</dbReference>
<evidence type="ECO:0000256" key="2">
    <source>
        <dbReference type="ARBA" id="ARBA00003921"/>
    </source>
</evidence>
<dbReference type="InterPro" id="IPR005905">
    <property type="entry name" value="D_ala_D_ala"/>
</dbReference>
<keyword evidence="14 18" id="KW-0573">Peptidoglycan synthesis</keyword>
<evidence type="ECO:0000256" key="15">
    <source>
        <dbReference type="ARBA" id="ARBA00023211"/>
    </source>
</evidence>
<evidence type="ECO:0000256" key="14">
    <source>
        <dbReference type="ARBA" id="ARBA00022984"/>
    </source>
</evidence>
<dbReference type="OrthoDB" id="9813261at2"/>
<dbReference type="Proteomes" id="UP000065641">
    <property type="component" value="Chromosome"/>
</dbReference>
<dbReference type="SUPFAM" id="SSF56059">
    <property type="entry name" value="Glutathione synthetase ATP-binding domain-like"/>
    <property type="match status" value="1"/>
</dbReference>
<dbReference type="EC" id="6.3.2.4" evidence="6 18"/>
<evidence type="ECO:0000256" key="4">
    <source>
        <dbReference type="ARBA" id="ARBA00004752"/>
    </source>
</evidence>
<feature type="binding site" evidence="20">
    <location>
        <position position="267"/>
    </location>
    <ligand>
        <name>Mg(2+)</name>
        <dbReference type="ChEBI" id="CHEBI:18420"/>
        <label>1</label>
    </ligand>
</feature>
<dbReference type="InterPro" id="IPR000291">
    <property type="entry name" value="D-Ala_lig_Van_CS"/>
</dbReference>
<dbReference type="Gene3D" id="3.30.1490.20">
    <property type="entry name" value="ATP-grasp fold, A domain"/>
    <property type="match status" value="1"/>
</dbReference>
<dbReference type="SUPFAM" id="SSF52440">
    <property type="entry name" value="PreATP-grasp domain"/>
    <property type="match status" value="1"/>
</dbReference>
<evidence type="ECO:0000313" key="24">
    <source>
        <dbReference type="Proteomes" id="UP000065641"/>
    </source>
</evidence>
<feature type="active site" evidence="19">
    <location>
        <position position="147"/>
    </location>
</feature>
<gene>
    <name evidence="18" type="primary">ddl</name>
    <name evidence="23" type="ORF">PS2015_2293</name>
</gene>
<dbReference type="InterPro" id="IPR011095">
    <property type="entry name" value="Dala_Dala_lig_C"/>
</dbReference>
<dbReference type="PROSITE" id="PS00844">
    <property type="entry name" value="DALA_DALA_LIGASE_2"/>
    <property type="match status" value="1"/>
</dbReference>
<dbReference type="InterPro" id="IPR016185">
    <property type="entry name" value="PreATP-grasp_dom_sf"/>
</dbReference>
<evidence type="ECO:0000256" key="20">
    <source>
        <dbReference type="PIRSR" id="PIRSR039102-3"/>
    </source>
</evidence>
<keyword evidence="10 21" id="KW-0547">Nucleotide-binding</keyword>
<evidence type="ECO:0000256" key="10">
    <source>
        <dbReference type="ARBA" id="ARBA00022741"/>
    </source>
</evidence>
<feature type="binding site" evidence="20">
    <location>
        <position position="269"/>
    </location>
    <ligand>
        <name>Mg(2+)</name>
        <dbReference type="ChEBI" id="CHEBI:18420"/>
        <label>2</label>
    </ligand>
</feature>
<name>A0A0S2KF26_9GAMM</name>
<dbReference type="PANTHER" id="PTHR23132">
    <property type="entry name" value="D-ALANINE--D-ALANINE LIGASE"/>
    <property type="match status" value="1"/>
</dbReference>
<evidence type="ECO:0000256" key="12">
    <source>
        <dbReference type="ARBA" id="ARBA00022842"/>
    </source>
</evidence>
<dbReference type="Gene3D" id="3.40.50.20">
    <property type="match status" value="1"/>
</dbReference>
<dbReference type="GO" id="GO:0008716">
    <property type="term" value="F:D-alanine-D-alanine ligase activity"/>
    <property type="evidence" value="ECO:0007669"/>
    <property type="project" value="UniProtKB-UniRule"/>
</dbReference>
<evidence type="ECO:0000256" key="19">
    <source>
        <dbReference type="PIRSR" id="PIRSR039102-1"/>
    </source>
</evidence>
<dbReference type="GO" id="GO:0005524">
    <property type="term" value="F:ATP binding"/>
    <property type="evidence" value="ECO:0007669"/>
    <property type="project" value="UniProtKB-UniRule"/>
</dbReference>
<evidence type="ECO:0000256" key="18">
    <source>
        <dbReference type="HAMAP-Rule" id="MF_00047"/>
    </source>
</evidence>
<feature type="active site" evidence="19">
    <location>
        <position position="20"/>
    </location>
</feature>
<keyword evidence="9 20" id="KW-0479">Metal-binding</keyword>
<dbReference type="GO" id="GO:0071555">
    <property type="term" value="P:cell wall organization"/>
    <property type="evidence" value="ECO:0007669"/>
    <property type="project" value="UniProtKB-KW"/>
</dbReference>
<dbReference type="AlphaFoldDB" id="A0A0S2KF26"/>
<keyword evidence="24" id="KW-1185">Reference proteome</keyword>
<dbReference type="NCBIfam" id="NF002378">
    <property type="entry name" value="PRK01372.1"/>
    <property type="match status" value="1"/>
</dbReference>
<comment type="cofactor">
    <cofactor evidence="20">
        <name>Mg(2+)</name>
        <dbReference type="ChEBI" id="CHEBI:18420"/>
    </cofactor>
    <cofactor evidence="20">
        <name>Mn(2+)</name>
        <dbReference type="ChEBI" id="CHEBI:29035"/>
    </cofactor>
    <text evidence="20">Binds 2 magnesium or manganese ions per subunit.</text>
</comment>
<evidence type="ECO:0000313" key="23">
    <source>
        <dbReference type="EMBL" id="ALO46928.1"/>
    </source>
</evidence>
<evidence type="ECO:0000256" key="13">
    <source>
        <dbReference type="ARBA" id="ARBA00022960"/>
    </source>
</evidence>
<keyword evidence="11 21" id="KW-0067">ATP-binding</keyword>
<dbReference type="PANTHER" id="PTHR23132:SF23">
    <property type="entry name" value="D-ALANINE--D-ALANINE LIGASE B"/>
    <property type="match status" value="1"/>
</dbReference>